<organism evidence="5 6">
    <name type="scientific">Dichotomicrobium thermohalophilum</name>
    <dbReference type="NCBI Taxonomy" id="933063"/>
    <lineage>
        <taxon>Bacteria</taxon>
        <taxon>Pseudomonadati</taxon>
        <taxon>Pseudomonadota</taxon>
        <taxon>Alphaproteobacteria</taxon>
        <taxon>Hyphomicrobiales</taxon>
        <taxon>Hyphomicrobiaceae</taxon>
        <taxon>Dichotomicrobium</taxon>
    </lineage>
</organism>
<dbReference type="GO" id="GO:0016776">
    <property type="term" value="F:phosphotransferase activity, phosphate group as acceptor"/>
    <property type="evidence" value="ECO:0007669"/>
    <property type="project" value="InterPro"/>
</dbReference>
<feature type="domain" description="Polyphosphate kinase-2-related" evidence="4">
    <location>
        <begin position="45"/>
        <end position="272"/>
    </location>
</feature>
<dbReference type="Gene3D" id="3.40.50.300">
    <property type="entry name" value="P-loop containing nucleotide triphosphate hydrolases"/>
    <property type="match status" value="1"/>
</dbReference>
<dbReference type="InterPro" id="IPR022300">
    <property type="entry name" value="PPK2-rel_1"/>
</dbReference>
<dbReference type="PANTHER" id="PTHR34383:SF3">
    <property type="entry name" value="POLYPHOSPHATE:AMP PHOSPHOTRANSFERASE"/>
    <property type="match status" value="1"/>
</dbReference>
<proteinExistence type="predicted"/>
<evidence type="ECO:0000313" key="6">
    <source>
        <dbReference type="Proteomes" id="UP000266273"/>
    </source>
</evidence>
<dbReference type="AlphaFoldDB" id="A0A397Q7V7"/>
<gene>
    <name evidence="5" type="ORF">BXY53_0992</name>
</gene>
<dbReference type="EMBL" id="QXDF01000001">
    <property type="protein sequence ID" value="RIA55905.1"/>
    <property type="molecule type" value="Genomic_DNA"/>
</dbReference>
<keyword evidence="5" id="KW-0808">Transferase</keyword>
<dbReference type="SUPFAM" id="SSF52540">
    <property type="entry name" value="P-loop containing nucleoside triphosphate hydrolases"/>
    <property type="match status" value="1"/>
</dbReference>
<dbReference type="InterPro" id="IPR027417">
    <property type="entry name" value="P-loop_NTPase"/>
</dbReference>
<keyword evidence="1" id="KW-0066">ATP synthesis</keyword>
<dbReference type="NCBIfam" id="TIGR03709">
    <property type="entry name" value="PPK2_rel_1"/>
    <property type="match status" value="1"/>
</dbReference>
<evidence type="ECO:0000259" key="4">
    <source>
        <dbReference type="Pfam" id="PF03976"/>
    </source>
</evidence>
<keyword evidence="6" id="KW-1185">Reference proteome</keyword>
<dbReference type="GO" id="GO:0006797">
    <property type="term" value="P:polyphosphate metabolic process"/>
    <property type="evidence" value="ECO:0007669"/>
    <property type="project" value="InterPro"/>
</dbReference>
<dbReference type="PANTHER" id="PTHR34383">
    <property type="entry name" value="POLYPHOSPHATE:AMP PHOSPHOTRANSFERASE-RELATED"/>
    <property type="match status" value="1"/>
</dbReference>
<reference evidence="5 6" key="1">
    <citation type="submission" date="2018-08" db="EMBL/GenBank/DDBJ databases">
        <title>Genomic Encyclopedia of Archaeal and Bacterial Type Strains, Phase II (KMG-II): from individual species to whole genera.</title>
        <authorList>
            <person name="Goeker M."/>
        </authorList>
    </citation>
    <scope>NUCLEOTIDE SEQUENCE [LARGE SCALE GENOMIC DNA]</scope>
    <source>
        <strain evidence="5 6">DSM 5002</strain>
    </source>
</reference>
<accession>A0A397Q7V7</accession>
<dbReference type="OrthoDB" id="9775224at2"/>
<comment type="catalytic activity">
    <reaction evidence="2">
        <text>[phosphate](n) + ATP = [phosphate](n+1) + ADP</text>
        <dbReference type="Rhea" id="RHEA:19573"/>
        <dbReference type="Rhea" id="RHEA-COMP:9859"/>
        <dbReference type="Rhea" id="RHEA-COMP:14280"/>
        <dbReference type="ChEBI" id="CHEBI:16838"/>
        <dbReference type="ChEBI" id="CHEBI:30616"/>
        <dbReference type="ChEBI" id="CHEBI:456216"/>
    </reaction>
    <physiologicalReaction direction="right-to-left" evidence="2">
        <dbReference type="Rhea" id="RHEA:19575"/>
    </physiologicalReaction>
</comment>
<protein>
    <submittedName>
        <fullName evidence="5">PPK2 family polyphosphate:nucleotide phosphotransferase</fullName>
    </submittedName>
</protein>
<dbReference type="InterPro" id="IPR022488">
    <property type="entry name" value="PPK2-related"/>
</dbReference>
<dbReference type="Pfam" id="PF03976">
    <property type="entry name" value="PPK2"/>
    <property type="match status" value="1"/>
</dbReference>
<sequence length="310" mass="35394">MLRPDTTNQIRAGTDGGFSLSDHQPSWEGSGRVDGLTGAGLKKRAKKYVKAQRRLLAKAQEKLYADDRFSVLILLQAMDAAGKDSTIKQVMSGVNPQGCQVFSFKQPSAEELDHNFLWRYWRDVPERGRIGIFNRSYYEEVLVVRVHPELVQRQRLPAAPNGSDFWAARFEDINAFERHMTRNGTVILKFFLNVSKEEQRQRFVRRLTKPKKLWKFSANDLYERAHWDDYQHAYEELITATSTEWAPWYVIPADNKWLMRALVSHVIVEAVEGLGVTYPKVPPGREAEFRKALNALRAEGAASGKKGGIG</sequence>
<name>A0A397Q7V7_9HYPH</name>
<feature type="region of interest" description="Disordered" evidence="3">
    <location>
        <begin position="1"/>
        <end position="34"/>
    </location>
</feature>
<dbReference type="RefSeq" id="WP_119060754.1">
    <property type="nucleotide sequence ID" value="NZ_QXDF01000001.1"/>
</dbReference>
<dbReference type="GO" id="GO:0006754">
    <property type="term" value="P:ATP biosynthetic process"/>
    <property type="evidence" value="ECO:0007669"/>
    <property type="project" value="UniProtKB-KW"/>
</dbReference>
<evidence type="ECO:0000313" key="5">
    <source>
        <dbReference type="EMBL" id="RIA55905.1"/>
    </source>
</evidence>
<comment type="caution">
    <text evidence="5">The sequence shown here is derived from an EMBL/GenBank/DDBJ whole genome shotgun (WGS) entry which is preliminary data.</text>
</comment>
<evidence type="ECO:0000256" key="3">
    <source>
        <dbReference type="SAM" id="MobiDB-lite"/>
    </source>
</evidence>
<evidence type="ECO:0000256" key="1">
    <source>
        <dbReference type="ARBA" id="ARBA00023310"/>
    </source>
</evidence>
<feature type="compositionally biased region" description="Polar residues" evidence="3">
    <location>
        <begin position="1"/>
        <end position="11"/>
    </location>
</feature>
<evidence type="ECO:0000256" key="2">
    <source>
        <dbReference type="ARBA" id="ARBA00024500"/>
    </source>
</evidence>
<dbReference type="Proteomes" id="UP000266273">
    <property type="component" value="Unassembled WGS sequence"/>
</dbReference>